<keyword evidence="3" id="KW-1185">Reference proteome</keyword>
<evidence type="ECO:0000313" key="3">
    <source>
        <dbReference type="Proteomes" id="UP000423396"/>
    </source>
</evidence>
<dbReference type="InterPro" id="IPR055346">
    <property type="entry name" value="Fe-S_cluster_assembly_SufBD"/>
</dbReference>
<proteinExistence type="predicted"/>
<dbReference type="PANTHER" id="PTHR43575">
    <property type="entry name" value="PROTEIN ABCI7, CHLOROPLASTIC"/>
    <property type="match status" value="1"/>
</dbReference>
<sequence length="380" mass="42344">MAIIDFSSAQQYISKFSNKSERERLLSLYLSLPYQRISDSPTLKHYTDWSRFEKLNLQVKDFLPSKEGRKIEGYTEITYPSEIETKDEPTNSLIKAEEHKLVSLTLALSNKVTISSSNFKSKKILFYHTSSEGVFYPLNLEVKVEDGDTMDFVYMSDSPKDGMTSSVISFEVGRDAQLNLTIIGLSPNLFVYSRALVEGELNTNIFTSRSFISHLNYSIELMENAASKFSVKAIGLNDDNINVRVNVIHKGKRSKSDGVLKAISTDSALSVIGGDAVVSEEALDSSTSIIGRAYNIGKDSKAVVAPMLEVKTGRVQLAKHSASVSRVPDELIFYLETRGFSRKEAESMIIKGFIIDENDPPFLEKIIDEILTEAKVLVSV</sequence>
<dbReference type="Pfam" id="PF01458">
    <property type="entry name" value="SUFBD_core"/>
    <property type="match status" value="1"/>
</dbReference>
<organism evidence="2 3">
    <name type="scientific">Stygiolobus azoricus</name>
    <dbReference type="NCBI Taxonomy" id="41675"/>
    <lineage>
        <taxon>Archaea</taxon>
        <taxon>Thermoproteota</taxon>
        <taxon>Thermoprotei</taxon>
        <taxon>Sulfolobales</taxon>
        <taxon>Sulfolobaceae</taxon>
        <taxon>Stygiolobus</taxon>
    </lineage>
</organism>
<dbReference type="InterPro" id="IPR037284">
    <property type="entry name" value="SUF_FeS_clus_asmbl_SufBD_sf"/>
</dbReference>
<dbReference type="GO" id="GO:0016226">
    <property type="term" value="P:iron-sulfur cluster assembly"/>
    <property type="evidence" value="ECO:0007669"/>
    <property type="project" value="InterPro"/>
</dbReference>
<dbReference type="EMBL" id="CP045483">
    <property type="protein sequence ID" value="QGR19351.1"/>
    <property type="molecule type" value="Genomic_DNA"/>
</dbReference>
<evidence type="ECO:0000259" key="1">
    <source>
        <dbReference type="Pfam" id="PF01458"/>
    </source>
</evidence>
<protein>
    <recommendedName>
        <fullName evidence="1">SUF system FeS cluster assembly SufBD core domain-containing protein</fullName>
    </recommendedName>
</protein>
<name>A0A650CNC0_9CREN</name>
<reference evidence="2 3" key="1">
    <citation type="submission" date="2019-10" db="EMBL/GenBank/DDBJ databases">
        <title>Genome Sequences from Six Type Strain Members of the Archaeal Family Sulfolobaceae: Acidianus ambivalens, Acidianus infernus, Metallosphaera prunae, Stygiolobus azoricus, Sulfolobus metallicus, and Sulfurisphaera ohwakuensis.</title>
        <authorList>
            <person name="Counts J.A."/>
            <person name="Kelly R.M."/>
        </authorList>
    </citation>
    <scope>NUCLEOTIDE SEQUENCE [LARGE SCALE GENOMIC DNA]</scope>
    <source>
        <strain evidence="2 3">FC6</strain>
    </source>
</reference>
<evidence type="ECO:0000313" key="2">
    <source>
        <dbReference type="EMBL" id="QGR19351.1"/>
    </source>
</evidence>
<dbReference type="InterPro" id="IPR000825">
    <property type="entry name" value="SUF_FeS_clus_asmbl_SufBD_core"/>
</dbReference>
<dbReference type="PANTHER" id="PTHR43575:SF1">
    <property type="entry name" value="PROTEIN ABCI7, CHLOROPLASTIC"/>
    <property type="match status" value="1"/>
</dbReference>
<feature type="domain" description="SUF system FeS cluster assembly SufBD core" evidence="1">
    <location>
        <begin position="138"/>
        <end position="353"/>
    </location>
</feature>
<accession>A0A650CNC0</accession>
<gene>
    <name evidence="2" type="ORF">D1868_04730</name>
</gene>
<dbReference type="GeneID" id="42798352"/>
<dbReference type="AlphaFoldDB" id="A0A650CNC0"/>
<dbReference type="Proteomes" id="UP000423396">
    <property type="component" value="Chromosome"/>
</dbReference>
<dbReference type="SUPFAM" id="SSF101960">
    <property type="entry name" value="Stabilizer of iron transporter SufD"/>
    <property type="match status" value="1"/>
</dbReference>
<dbReference type="OrthoDB" id="300624at2157"/>
<dbReference type="RefSeq" id="WP_156006038.1">
    <property type="nucleotide sequence ID" value="NZ_CP045483.1"/>
</dbReference>
<dbReference type="KEGG" id="sazo:D1868_04730"/>